<dbReference type="GO" id="GO:0008270">
    <property type="term" value="F:zinc ion binding"/>
    <property type="evidence" value="ECO:0007669"/>
    <property type="project" value="UniProtKB-KW"/>
</dbReference>
<gene>
    <name evidence="12" type="ORF">CRG98_022025</name>
</gene>
<keyword evidence="13" id="KW-1185">Reference proteome</keyword>
<organism evidence="12 13">
    <name type="scientific">Punica granatum</name>
    <name type="common">Pomegranate</name>
    <dbReference type="NCBI Taxonomy" id="22663"/>
    <lineage>
        <taxon>Eukaryota</taxon>
        <taxon>Viridiplantae</taxon>
        <taxon>Streptophyta</taxon>
        <taxon>Embryophyta</taxon>
        <taxon>Tracheophyta</taxon>
        <taxon>Spermatophyta</taxon>
        <taxon>Magnoliopsida</taxon>
        <taxon>eudicotyledons</taxon>
        <taxon>Gunneridae</taxon>
        <taxon>Pentapetalae</taxon>
        <taxon>rosids</taxon>
        <taxon>malvids</taxon>
        <taxon>Myrtales</taxon>
        <taxon>Lythraceae</taxon>
        <taxon>Punica</taxon>
    </lineage>
</organism>
<dbReference type="InterPro" id="IPR044066">
    <property type="entry name" value="TRIAD_supradom"/>
</dbReference>
<comment type="pathway">
    <text evidence="3">Protein modification; protein ubiquitination.</text>
</comment>
<keyword evidence="8" id="KW-0863">Zinc-finger</keyword>
<reference evidence="12 13" key="1">
    <citation type="submission" date="2017-11" db="EMBL/GenBank/DDBJ databases">
        <title>De-novo sequencing of pomegranate (Punica granatum L.) genome.</title>
        <authorList>
            <person name="Akparov Z."/>
            <person name="Amiraslanov A."/>
            <person name="Hajiyeva S."/>
            <person name="Abbasov M."/>
            <person name="Kaur K."/>
            <person name="Hamwieh A."/>
            <person name="Solovyev V."/>
            <person name="Salamov A."/>
            <person name="Braich B."/>
            <person name="Kosarev P."/>
            <person name="Mahmoud A."/>
            <person name="Hajiyev E."/>
            <person name="Babayeva S."/>
            <person name="Izzatullayeva V."/>
            <person name="Mammadov A."/>
            <person name="Mammadov A."/>
            <person name="Sharifova S."/>
            <person name="Ojaghi J."/>
            <person name="Eynullazada K."/>
            <person name="Bayramov B."/>
            <person name="Abdulazimova A."/>
            <person name="Shahmuradov I."/>
        </authorList>
    </citation>
    <scope>NUCLEOTIDE SEQUENCE [LARGE SCALE GENOMIC DNA]</scope>
    <source>
        <strain evidence="13">cv. AG2017</strain>
        <tissue evidence="12">Leaf</tissue>
    </source>
</reference>
<dbReference type="AlphaFoldDB" id="A0A2I0JMN8"/>
<dbReference type="Pfam" id="PF01485">
    <property type="entry name" value="IBR"/>
    <property type="match status" value="2"/>
</dbReference>
<evidence type="ECO:0000256" key="1">
    <source>
        <dbReference type="ARBA" id="ARBA00001798"/>
    </source>
</evidence>
<evidence type="ECO:0000256" key="7">
    <source>
        <dbReference type="ARBA" id="ARBA00022737"/>
    </source>
</evidence>
<evidence type="ECO:0000256" key="9">
    <source>
        <dbReference type="ARBA" id="ARBA00022786"/>
    </source>
</evidence>
<evidence type="ECO:0000256" key="8">
    <source>
        <dbReference type="ARBA" id="ARBA00022771"/>
    </source>
</evidence>
<dbReference type="GO" id="GO:0061630">
    <property type="term" value="F:ubiquitin protein ligase activity"/>
    <property type="evidence" value="ECO:0007669"/>
    <property type="project" value="UniProtKB-EC"/>
</dbReference>
<evidence type="ECO:0000256" key="5">
    <source>
        <dbReference type="ARBA" id="ARBA00022679"/>
    </source>
</evidence>
<dbReference type="STRING" id="22663.A0A2I0JMN8"/>
<dbReference type="PANTHER" id="PTHR11685">
    <property type="entry name" value="RBR FAMILY RING FINGER AND IBR DOMAIN-CONTAINING"/>
    <property type="match status" value="1"/>
</dbReference>
<dbReference type="InterPro" id="IPR031127">
    <property type="entry name" value="E3_UB_ligase_RBR"/>
</dbReference>
<keyword evidence="7" id="KW-0677">Repeat</keyword>
<evidence type="ECO:0000313" key="13">
    <source>
        <dbReference type="Proteomes" id="UP000233551"/>
    </source>
</evidence>
<evidence type="ECO:0000256" key="10">
    <source>
        <dbReference type="ARBA" id="ARBA00022833"/>
    </source>
</evidence>
<protein>
    <recommendedName>
        <fullName evidence="4">RBR-type E3 ubiquitin transferase</fullName>
        <ecNumber evidence="4">2.3.2.31</ecNumber>
    </recommendedName>
</protein>
<dbReference type="SUPFAM" id="SSF57850">
    <property type="entry name" value="RING/U-box"/>
    <property type="match status" value="2"/>
</dbReference>
<comment type="cofactor">
    <cofactor evidence="2">
        <name>Zn(2+)</name>
        <dbReference type="ChEBI" id="CHEBI:29105"/>
    </cofactor>
</comment>
<dbReference type="GO" id="GO:0016567">
    <property type="term" value="P:protein ubiquitination"/>
    <property type="evidence" value="ECO:0007669"/>
    <property type="project" value="InterPro"/>
</dbReference>
<dbReference type="InterPro" id="IPR002867">
    <property type="entry name" value="IBR_dom"/>
</dbReference>
<dbReference type="PROSITE" id="PS51873">
    <property type="entry name" value="TRIAD"/>
    <property type="match status" value="1"/>
</dbReference>
<dbReference type="Proteomes" id="UP000233551">
    <property type="component" value="Unassembled WGS sequence"/>
</dbReference>
<comment type="caution">
    <text evidence="12">The sequence shown here is derived from an EMBL/GenBank/DDBJ whole genome shotgun (WGS) entry which is preliminary data.</text>
</comment>
<evidence type="ECO:0000259" key="11">
    <source>
        <dbReference type="PROSITE" id="PS51873"/>
    </source>
</evidence>
<evidence type="ECO:0000256" key="4">
    <source>
        <dbReference type="ARBA" id="ARBA00012251"/>
    </source>
</evidence>
<evidence type="ECO:0000313" key="12">
    <source>
        <dbReference type="EMBL" id="PKI57554.1"/>
    </source>
</evidence>
<evidence type="ECO:0000256" key="3">
    <source>
        <dbReference type="ARBA" id="ARBA00004906"/>
    </source>
</evidence>
<evidence type="ECO:0000256" key="2">
    <source>
        <dbReference type="ARBA" id="ARBA00001947"/>
    </source>
</evidence>
<feature type="domain" description="RING-type" evidence="11">
    <location>
        <begin position="9"/>
        <end position="213"/>
    </location>
</feature>
<dbReference type="Gene3D" id="1.20.120.1750">
    <property type="match status" value="1"/>
</dbReference>
<keyword evidence="9" id="KW-0833">Ubl conjugation pathway</keyword>
<accession>A0A2I0JMN8</accession>
<sequence>MAMMNNPPSIFNCVICMHTNLPSDYRIPFAAIGCYGHNQLCRKCTAKHIKASIAQGKAHVKCPLLHCSWTFHPIACQELVTREVFDKWCNLLCESAVRGYERCYCPNKDCRELIVDECEPSACRKIRCPRCKNSCCFKCANPWEEGHDHWHDEVHIFIEKKNWMRCPGCKNFVERIEGFSQILCRCQTKFCYRCGTKLLFAFVYVIESCRRYTNLAQT</sequence>
<evidence type="ECO:0000256" key="6">
    <source>
        <dbReference type="ARBA" id="ARBA00022723"/>
    </source>
</evidence>
<proteinExistence type="predicted"/>
<name>A0A2I0JMN8_PUNGR</name>
<keyword evidence="10" id="KW-0862">Zinc</keyword>
<dbReference type="EC" id="2.3.2.31" evidence="4"/>
<dbReference type="EMBL" id="PGOL01001504">
    <property type="protein sequence ID" value="PKI57554.1"/>
    <property type="molecule type" value="Genomic_DNA"/>
</dbReference>
<comment type="catalytic activity">
    <reaction evidence="1">
        <text>[E2 ubiquitin-conjugating enzyme]-S-ubiquitinyl-L-cysteine + [acceptor protein]-L-lysine = [E2 ubiquitin-conjugating enzyme]-L-cysteine + [acceptor protein]-N(6)-ubiquitinyl-L-lysine.</text>
        <dbReference type="EC" id="2.3.2.31"/>
    </reaction>
</comment>
<keyword evidence="5" id="KW-0808">Transferase</keyword>
<keyword evidence="6" id="KW-0479">Metal-binding</keyword>